<proteinExistence type="predicted"/>
<organism evidence="2 3">
    <name type="scientific">Lasiosphaeria ovina</name>
    <dbReference type="NCBI Taxonomy" id="92902"/>
    <lineage>
        <taxon>Eukaryota</taxon>
        <taxon>Fungi</taxon>
        <taxon>Dikarya</taxon>
        <taxon>Ascomycota</taxon>
        <taxon>Pezizomycotina</taxon>
        <taxon>Sordariomycetes</taxon>
        <taxon>Sordariomycetidae</taxon>
        <taxon>Sordariales</taxon>
        <taxon>Lasiosphaeriaceae</taxon>
        <taxon>Lasiosphaeria</taxon>
    </lineage>
</organism>
<keyword evidence="1" id="KW-0732">Signal</keyword>
<evidence type="ECO:0000313" key="3">
    <source>
        <dbReference type="Proteomes" id="UP001287356"/>
    </source>
</evidence>
<protein>
    <recommendedName>
        <fullName evidence="4">AA1-like domain-containing protein</fullName>
    </recommendedName>
</protein>
<sequence>MVHFTTCALSALLYLQTLASPLSATAPQHARSTSADNRNCTASTFANTTTFTLTEYHVEAVTQDLAGNLGGGSTRYRATFSIVNPGTGDTYRLVRIPVTVGGGTWSVCRADDGAGALPLPKQLARCQYLLEHWEGGEIGFRLNWYCDGGEGGKPLLFDATVIGQLPAETCVALNGTDSVTQSCTLAGGVTQLPLEVANISWETESEPEATD</sequence>
<evidence type="ECO:0008006" key="4">
    <source>
        <dbReference type="Google" id="ProtNLM"/>
    </source>
</evidence>
<reference evidence="2" key="1">
    <citation type="journal article" date="2023" name="Mol. Phylogenet. Evol.">
        <title>Genome-scale phylogeny and comparative genomics of the fungal order Sordariales.</title>
        <authorList>
            <person name="Hensen N."/>
            <person name="Bonometti L."/>
            <person name="Westerberg I."/>
            <person name="Brannstrom I.O."/>
            <person name="Guillou S."/>
            <person name="Cros-Aarteil S."/>
            <person name="Calhoun S."/>
            <person name="Haridas S."/>
            <person name="Kuo A."/>
            <person name="Mondo S."/>
            <person name="Pangilinan J."/>
            <person name="Riley R."/>
            <person name="LaButti K."/>
            <person name="Andreopoulos B."/>
            <person name="Lipzen A."/>
            <person name="Chen C."/>
            <person name="Yan M."/>
            <person name="Daum C."/>
            <person name="Ng V."/>
            <person name="Clum A."/>
            <person name="Steindorff A."/>
            <person name="Ohm R.A."/>
            <person name="Martin F."/>
            <person name="Silar P."/>
            <person name="Natvig D.O."/>
            <person name="Lalanne C."/>
            <person name="Gautier V."/>
            <person name="Ament-Velasquez S.L."/>
            <person name="Kruys A."/>
            <person name="Hutchinson M.I."/>
            <person name="Powell A.J."/>
            <person name="Barry K."/>
            <person name="Miller A.N."/>
            <person name="Grigoriev I.V."/>
            <person name="Debuchy R."/>
            <person name="Gladieux P."/>
            <person name="Hiltunen Thoren M."/>
            <person name="Johannesson H."/>
        </authorList>
    </citation>
    <scope>NUCLEOTIDE SEQUENCE</scope>
    <source>
        <strain evidence="2">CBS 958.72</strain>
    </source>
</reference>
<feature type="chain" id="PRO_5041906369" description="AA1-like domain-containing protein" evidence="1">
    <location>
        <begin position="20"/>
        <end position="211"/>
    </location>
</feature>
<gene>
    <name evidence="2" type="ORF">B0T24DRAFT_591395</name>
</gene>
<comment type="caution">
    <text evidence="2">The sequence shown here is derived from an EMBL/GenBank/DDBJ whole genome shotgun (WGS) entry which is preliminary data.</text>
</comment>
<feature type="signal peptide" evidence="1">
    <location>
        <begin position="1"/>
        <end position="19"/>
    </location>
</feature>
<reference evidence="2" key="2">
    <citation type="submission" date="2023-06" db="EMBL/GenBank/DDBJ databases">
        <authorList>
            <consortium name="Lawrence Berkeley National Laboratory"/>
            <person name="Haridas S."/>
            <person name="Hensen N."/>
            <person name="Bonometti L."/>
            <person name="Westerberg I."/>
            <person name="Brannstrom I.O."/>
            <person name="Guillou S."/>
            <person name="Cros-Aarteil S."/>
            <person name="Calhoun S."/>
            <person name="Kuo A."/>
            <person name="Mondo S."/>
            <person name="Pangilinan J."/>
            <person name="Riley R."/>
            <person name="Labutti K."/>
            <person name="Andreopoulos B."/>
            <person name="Lipzen A."/>
            <person name="Chen C."/>
            <person name="Yanf M."/>
            <person name="Daum C."/>
            <person name="Ng V."/>
            <person name="Clum A."/>
            <person name="Steindorff A."/>
            <person name="Ohm R."/>
            <person name="Martin F."/>
            <person name="Silar P."/>
            <person name="Natvig D."/>
            <person name="Lalanne C."/>
            <person name="Gautier V."/>
            <person name="Ament-Velasquez S.L."/>
            <person name="Kruys A."/>
            <person name="Hutchinson M.I."/>
            <person name="Powell A.J."/>
            <person name="Barry K."/>
            <person name="Miller A.N."/>
            <person name="Grigoriev I.V."/>
            <person name="Debuchy R."/>
            <person name="Gladieux P."/>
            <person name="Thoren M.H."/>
            <person name="Johannesson H."/>
        </authorList>
    </citation>
    <scope>NUCLEOTIDE SEQUENCE</scope>
    <source>
        <strain evidence="2">CBS 958.72</strain>
    </source>
</reference>
<keyword evidence="3" id="KW-1185">Reference proteome</keyword>
<accession>A0AAE0KGS9</accession>
<dbReference type="EMBL" id="JAULSN010000003">
    <property type="protein sequence ID" value="KAK3375691.1"/>
    <property type="molecule type" value="Genomic_DNA"/>
</dbReference>
<dbReference type="AlphaFoldDB" id="A0AAE0KGS9"/>
<evidence type="ECO:0000313" key="2">
    <source>
        <dbReference type="EMBL" id="KAK3375691.1"/>
    </source>
</evidence>
<dbReference type="Proteomes" id="UP001287356">
    <property type="component" value="Unassembled WGS sequence"/>
</dbReference>
<name>A0AAE0KGS9_9PEZI</name>
<evidence type="ECO:0000256" key="1">
    <source>
        <dbReference type="SAM" id="SignalP"/>
    </source>
</evidence>